<sequence length="544" mass="61247">MPIPKRALLLSSVAITFFTSRYAPQVAFFPRSYFWNIATLFLIQVFAQYAWTIVVYPLFLSPLRHLPQPPNAHFLLGHFRRIFKEPTGNPQREWIDTVPNDGVLYYRWLFNESRVLVTNPKAIGEVLVQRNYDFVKPERIRNGLGRLLGVGILIAEGDEHKRQRKLLMPAFSFRHIKDLYPIFWDKAREMTDRISATMRDSQDGSHVIEIREWASRATLDIIGLAGCGQDFDSLANPDNELNQTYKSIFSSNRGAQIVQLFLGMLPHWLAVALPLKRNDEIGKAISTIKSVARDLIADKRAKMLEGKADQIDILSVAMQSGGFTDEDLVNQLMTFLAAGHETTASAMSWAVYLLCKYPDVQAKLRQEIRAELDINGQISAAEIDRLPYLNAVLNETMRIFPPVPLTLRETVQNTAIQGQYVPAGTTIVICPWAINTSTTLWGPDAREFKPERWLAAGKSNTGGAESNYANTTFLHGPRSCIGKDFAKAEFACLVAGLVGRFEIGWEGEEWELKIQGGITARPKGGLRVRLREVGHEWVGEKVGM</sequence>
<dbReference type="GO" id="GO:0005506">
    <property type="term" value="F:iron ion binding"/>
    <property type="evidence" value="ECO:0007669"/>
    <property type="project" value="InterPro"/>
</dbReference>
<comment type="similarity">
    <text evidence="2">Belongs to the cytochrome P450 family.</text>
</comment>
<evidence type="ECO:0000313" key="7">
    <source>
        <dbReference type="EMBL" id="KAF2026559.1"/>
    </source>
</evidence>
<evidence type="ECO:0000256" key="4">
    <source>
        <dbReference type="ARBA" id="ARBA00023004"/>
    </source>
</evidence>
<protein>
    <submittedName>
        <fullName evidence="7">Cytochrome P450</fullName>
    </submittedName>
</protein>
<evidence type="ECO:0000256" key="1">
    <source>
        <dbReference type="ARBA" id="ARBA00001971"/>
    </source>
</evidence>
<dbReference type="InterPro" id="IPR050121">
    <property type="entry name" value="Cytochrome_P450_monoxygenase"/>
</dbReference>
<keyword evidence="8" id="KW-1185">Reference proteome</keyword>
<dbReference type="GO" id="GO:0016705">
    <property type="term" value="F:oxidoreductase activity, acting on paired donors, with incorporation or reduction of molecular oxygen"/>
    <property type="evidence" value="ECO:0007669"/>
    <property type="project" value="InterPro"/>
</dbReference>
<comment type="cofactor">
    <cofactor evidence="1 5">
        <name>heme</name>
        <dbReference type="ChEBI" id="CHEBI:30413"/>
    </cofactor>
</comment>
<keyword evidence="3 5" id="KW-0479">Metal-binding</keyword>
<organism evidence="7 8">
    <name type="scientific">Setomelanomma holmii</name>
    <dbReference type="NCBI Taxonomy" id="210430"/>
    <lineage>
        <taxon>Eukaryota</taxon>
        <taxon>Fungi</taxon>
        <taxon>Dikarya</taxon>
        <taxon>Ascomycota</taxon>
        <taxon>Pezizomycotina</taxon>
        <taxon>Dothideomycetes</taxon>
        <taxon>Pleosporomycetidae</taxon>
        <taxon>Pleosporales</taxon>
        <taxon>Pleosporineae</taxon>
        <taxon>Phaeosphaeriaceae</taxon>
        <taxon>Setomelanomma</taxon>
    </lineage>
</organism>
<evidence type="ECO:0000256" key="2">
    <source>
        <dbReference type="ARBA" id="ARBA00010617"/>
    </source>
</evidence>
<dbReference type="PANTHER" id="PTHR24305:SF227">
    <property type="entry name" value="P450, PUTATIVE (EUROFUNG)-RELATED"/>
    <property type="match status" value="1"/>
</dbReference>
<name>A0A9P4H3G1_9PLEO</name>
<dbReference type="PANTHER" id="PTHR24305">
    <property type="entry name" value="CYTOCHROME P450"/>
    <property type="match status" value="1"/>
</dbReference>
<evidence type="ECO:0000256" key="6">
    <source>
        <dbReference type="SAM" id="Phobius"/>
    </source>
</evidence>
<dbReference type="Pfam" id="PF00067">
    <property type="entry name" value="p450"/>
    <property type="match status" value="1"/>
</dbReference>
<evidence type="ECO:0000256" key="5">
    <source>
        <dbReference type="PIRSR" id="PIRSR602403-1"/>
    </source>
</evidence>
<dbReference type="Gene3D" id="1.10.630.10">
    <property type="entry name" value="Cytochrome P450"/>
    <property type="match status" value="1"/>
</dbReference>
<evidence type="ECO:0000256" key="3">
    <source>
        <dbReference type="ARBA" id="ARBA00022723"/>
    </source>
</evidence>
<keyword evidence="4 5" id="KW-0408">Iron</keyword>
<dbReference type="InterPro" id="IPR002403">
    <property type="entry name" value="Cyt_P450_E_grp-IV"/>
</dbReference>
<reference evidence="7" key="1">
    <citation type="journal article" date="2020" name="Stud. Mycol.">
        <title>101 Dothideomycetes genomes: a test case for predicting lifestyles and emergence of pathogens.</title>
        <authorList>
            <person name="Haridas S."/>
            <person name="Albert R."/>
            <person name="Binder M."/>
            <person name="Bloem J."/>
            <person name="Labutti K."/>
            <person name="Salamov A."/>
            <person name="Andreopoulos B."/>
            <person name="Baker S."/>
            <person name="Barry K."/>
            <person name="Bills G."/>
            <person name="Bluhm B."/>
            <person name="Cannon C."/>
            <person name="Castanera R."/>
            <person name="Culley D."/>
            <person name="Daum C."/>
            <person name="Ezra D."/>
            <person name="Gonzalez J."/>
            <person name="Henrissat B."/>
            <person name="Kuo A."/>
            <person name="Liang C."/>
            <person name="Lipzen A."/>
            <person name="Lutzoni F."/>
            <person name="Magnuson J."/>
            <person name="Mondo S."/>
            <person name="Nolan M."/>
            <person name="Ohm R."/>
            <person name="Pangilinan J."/>
            <person name="Park H.-J."/>
            <person name="Ramirez L."/>
            <person name="Alfaro M."/>
            <person name="Sun H."/>
            <person name="Tritt A."/>
            <person name="Yoshinaga Y."/>
            <person name="Zwiers L.-H."/>
            <person name="Turgeon B."/>
            <person name="Goodwin S."/>
            <person name="Spatafora J."/>
            <person name="Crous P."/>
            <person name="Grigoriev I."/>
        </authorList>
    </citation>
    <scope>NUCLEOTIDE SEQUENCE</scope>
    <source>
        <strain evidence="7">CBS 110217</strain>
    </source>
</reference>
<dbReference type="GO" id="GO:0004497">
    <property type="term" value="F:monooxygenase activity"/>
    <property type="evidence" value="ECO:0007669"/>
    <property type="project" value="InterPro"/>
</dbReference>
<feature type="binding site" description="axial binding residue" evidence="5">
    <location>
        <position position="480"/>
    </location>
    <ligand>
        <name>heme</name>
        <dbReference type="ChEBI" id="CHEBI:30413"/>
    </ligand>
    <ligandPart>
        <name>Fe</name>
        <dbReference type="ChEBI" id="CHEBI:18248"/>
    </ligandPart>
</feature>
<proteinExistence type="inferred from homology"/>
<keyword evidence="6" id="KW-1133">Transmembrane helix</keyword>
<comment type="caution">
    <text evidence="7">The sequence shown here is derived from an EMBL/GenBank/DDBJ whole genome shotgun (WGS) entry which is preliminary data.</text>
</comment>
<dbReference type="EMBL" id="ML978241">
    <property type="protein sequence ID" value="KAF2026559.1"/>
    <property type="molecule type" value="Genomic_DNA"/>
</dbReference>
<dbReference type="SUPFAM" id="SSF48264">
    <property type="entry name" value="Cytochrome P450"/>
    <property type="match status" value="1"/>
</dbReference>
<keyword evidence="6" id="KW-0472">Membrane</keyword>
<dbReference type="InterPro" id="IPR036396">
    <property type="entry name" value="Cyt_P450_sf"/>
</dbReference>
<dbReference type="OrthoDB" id="1470350at2759"/>
<dbReference type="FunFam" id="1.10.630.10:FF:000051">
    <property type="entry name" value="Cytochrome P450 monooxygenase (Fum15)"/>
    <property type="match status" value="1"/>
</dbReference>
<dbReference type="Proteomes" id="UP000799777">
    <property type="component" value="Unassembled WGS sequence"/>
</dbReference>
<keyword evidence="5" id="KW-0349">Heme</keyword>
<keyword evidence="6" id="KW-0812">Transmembrane</keyword>
<dbReference type="PRINTS" id="PR00385">
    <property type="entry name" value="P450"/>
</dbReference>
<dbReference type="GO" id="GO:0020037">
    <property type="term" value="F:heme binding"/>
    <property type="evidence" value="ECO:0007669"/>
    <property type="project" value="InterPro"/>
</dbReference>
<dbReference type="AlphaFoldDB" id="A0A9P4H3G1"/>
<dbReference type="CDD" id="cd11069">
    <property type="entry name" value="CYP_FUM15-like"/>
    <property type="match status" value="1"/>
</dbReference>
<gene>
    <name evidence="7" type="ORF">EK21DRAFT_92304</name>
</gene>
<dbReference type="PRINTS" id="PR00465">
    <property type="entry name" value="EP450IV"/>
</dbReference>
<feature type="transmembrane region" description="Helical" evidence="6">
    <location>
        <begin position="35"/>
        <end position="59"/>
    </location>
</feature>
<accession>A0A9P4H3G1</accession>
<dbReference type="InterPro" id="IPR001128">
    <property type="entry name" value="Cyt_P450"/>
</dbReference>
<evidence type="ECO:0000313" key="8">
    <source>
        <dbReference type="Proteomes" id="UP000799777"/>
    </source>
</evidence>